<proteinExistence type="predicted"/>
<dbReference type="OrthoDB" id="9798430at2"/>
<reference evidence="2 3" key="1">
    <citation type="submission" date="2017-04" db="EMBL/GenBank/DDBJ databases">
        <authorList>
            <person name="Afonso C.L."/>
            <person name="Miller P.J."/>
            <person name="Scott M.A."/>
            <person name="Spackman E."/>
            <person name="Goraichik I."/>
            <person name="Dimitrov K.M."/>
            <person name="Suarez D.L."/>
            <person name="Swayne D.E."/>
        </authorList>
    </citation>
    <scope>NUCLEOTIDE SEQUENCE [LARGE SCALE GENOMIC DNA]</scope>
    <source>
        <strain evidence="2 3">B5P</strain>
    </source>
</reference>
<dbReference type="AlphaFoldDB" id="A0A1X7P3F1"/>
<dbReference type="InterPro" id="IPR004360">
    <property type="entry name" value="Glyas_Fos-R_dOase_dom"/>
</dbReference>
<gene>
    <name evidence="2" type="ORF">SAMN02982922_3120</name>
</gene>
<dbReference type="Proteomes" id="UP000193083">
    <property type="component" value="Unassembled WGS sequence"/>
</dbReference>
<evidence type="ECO:0000313" key="2">
    <source>
        <dbReference type="EMBL" id="SMH44860.1"/>
    </source>
</evidence>
<dbReference type="SUPFAM" id="SSF54593">
    <property type="entry name" value="Glyoxalase/Bleomycin resistance protein/Dihydroxybiphenyl dioxygenase"/>
    <property type="match status" value="1"/>
</dbReference>
<protein>
    <recommendedName>
        <fullName evidence="1">VOC domain-containing protein</fullName>
    </recommendedName>
</protein>
<name>A0A1X7P3F1_9HYPH</name>
<dbReference type="InterPro" id="IPR029068">
    <property type="entry name" value="Glyas_Bleomycin-R_OHBP_Dase"/>
</dbReference>
<sequence>MEPRLSIVTIAVDDLDSCAAFYGAMGLERHKGITDGVAFFQMGGAILGLFSRPAAEEDSGVTFGGGVSRVYLAYNTRSREEVAEVLDKAETAGGRIVKPAQKAFWGGWYGYFADPENNLWEVAHNPDFPIAADGTISLPPEA</sequence>
<dbReference type="RefSeq" id="WP_085464984.1">
    <property type="nucleotide sequence ID" value="NZ_FXBL01000004.1"/>
</dbReference>
<dbReference type="Gene3D" id="3.10.180.10">
    <property type="entry name" value="2,3-Dihydroxybiphenyl 1,2-Dioxygenase, domain 1"/>
    <property type="match status" value="1"/>
</dbReference>
<dbReference type="PANTHER" id="PTHR36503">
    <property type="entry name" value="BLR2520 PROTEIN"/>
    <property type="match status" value="1"/>
</dbReference>
<keyword evidence="3" id="KW-1185">Reference proteome</keyword>
<dbReference type="EMBL" id="FXBL01000004">
    <property type="protein sequence ID" value="SMH44860.1"/>
    <property type="molecule type" value="Genomic_DNA"/>
</dbReference>
<organism evidence="2 3">
    <name type="scientific">Mesorhizobium australicum</name>
    <dbReference type="NCBI Taxonomy" id="536018"/>
    <lineage>
        <taxon>Bacteria</taxon>
        <taxon>Pseudomonadati</taxon>
        <taxon>Pseudomonadota</taxon>
        <taxon>Alphaproteobacteria</taxon>
        <taxon>Hyphomicrobiales</taxon>
        <taxon>Phyllobacteriaceae</taxon>
        <taxon>Mesorhizobium</taxon>
    </lineage>
</organism>
<evidence type="ECO:0000259" key="1">
    <source>
        <dbReference type="PROSITE" id="PS51819"/>
    </source>
</evidence>
<dbReference type="PANTHER" id="PTHR36503:SF1">
    <property type="entry name" value="BLR2520 PROTEIN"/>
    <property type="match status" value="1"/>
</dbReference>
<dbReference type="InterPro" id="IPR037523">
    <property type="entry name" value="VOC_core"/>
</dbReference>
<dbReference type="PROSITE" id="PS51819">
    <property type="entry name" value="VOC"/>
    <property type="match status" value="1"/>
</dbReference>
<evidence type="ECO:0000313" key="3">
    <source>
        <dbReference type="Proteomes" id="UP000193083"/>
    </source>
</evidence>
<feature type="domain" description="VOC" evidence="1">
    <location>
        <begin position="4"/>
        <end position="125"/>
    </location>
</feature>
<dbReference type="Pfam" id="PF00903">
    <property type="entry name" value="Glyoxalase"/>
    <property type="match status" value="1"/>
</dbReference>
<accession>A0A1X7P3F1</accession>